<dbReference type="PANTHER" id="PTHR36983:SF2">
    <property type="entry name" value="DNAJ HOMOLOG SUBFAMILY C MEMBER 13"/>
    <property type="match status" value="1"/>
</dbReference>
<keyword evidence="3" id="KW-1185">Reference proteome</keyword>
<organism evidence="2 3">
    <name type="scientific">Gnathostoma spinigerum</name>
    <dbReference type="NCBI Taxonomy" id="75299"/>
    <lineage>
        <taxon>Eukaryota</taxon>
        <taxon>Metazoa</taxon>
        <taxon>Ecdysozoa</taxon>
        <taxon>Nematoda</taxon>
        <taxon>Chromadorea</taxon>
        <taxon>Rhabditida</taxon>
        <taxon>Spirurina</taxon>
        <taxon>Gnathostomatomorpha</taxon>
        <taxon>Gnathostomatoidea</taxon>
        <taxon>Gnathostomatidae</taxon>
        <taxon>Gnathostoma</taxon>
    </lineage>
</organism>
<proteinExistence type="predicted"/>
<evidence type="ECO:0000313" key="2">
    <source>
        <dbReference type="EMBL" id="MFH4973596.1"/>
    </source>
</evidence>
<name>A0ABD6E333_9BILA</name>
<dbReference type="InterPro" id="IPR045802">
    <property type="entry name" value="GRV2/DNAJC13_N"/>
</dbReference>
<dbReference type="InterPro" id="IPR044978">
    <property type="entry name" value="GRV2/DNAJC13"/>
</dbReference>
<accession>A0ABD6E333</accession>
<dbReference type="PANTHER" id="PTHR36983">
    <property type="entry name" value="DNAJ HOMOLOG SUBFAMILY C MEMBER 13"/>
    <property type="match status" value="1"/>
</dbReference>
<gene>
    <name evidence="2" type="ORF">AB6A40_000305</name>
</gene>
<reference evidence="2 3" key="1">
    <citation type="submission" date="2024-08" db="EMBL/GenBank/DDBJ databases">
        <title>Gnathostoma spinigerum genome.</title>
        <authorList>
            <person name="Gonzalez-Bertolin B."/>
            <person name="Monzon S."/>
            <person name="Zaballos A."/>
            <person name="Jimenez P."/>
            <person name="Dekumyoy P."/>
            <person name="Varona S."/>
            <person name="Cuesta I."/>
            <person name="Sumanam S."/>
            <person name="Adisakwattana P."/>
            <person name="Gasser R.B."/>
            <person name="Hernandez-Gonzalez A."/>
            <person name="Young N.D."/>
            <person name="Perteguer M.J."/>
        </authorList>
    </citation>
    <scope>NUCLEOTIDE SEQUENCE [LARGE SCALE GENOMIC DNA]</scope>
    <source>
        <strain evidence="2">AL3</strain>
        <tissue evidence="2">Liver</tissue>
    </source>
</reference>
<evidence type="ECO:0000313" key="3">
    <source>
        <dbReference type="Proteomes" id="UP001608902"/>
    </source>
</evidence>
<evidence type="ECO:0000259" key="1">
    <source>
        <dbReference type="Pfam" id="PF19432"/>
    </source>
</evidence>
<dbReference type="AlphaFoldDB" id="A0ABD6E333"/>
<protein>
    <recommendedName>
        <fullName evidence="1">DnaJ homologue subfamily C GRV2/DNAJC13 N-terminal domain-containing protein</fullName>
    </recommendedName>
</protein>
<dbReference type="Proteomes" id="UP001608902">
    <property type="component" value="Unassembled WGS sequence"/>
</dbReference>
<dbReference type="Pfam" id="PF19432">
    <property type="entry name" value="RME-8_N"/>
    <property type="match status" value="1"/>
</dbReference>
<sequence length="455" mass="51600">MAHFSSENKDVACFLVTKISWKGRFKRILSVGTVAVSTYNPATLEITNQWLYNEVVSAKPVPRVAASCSDEFIIQTRTKRKNDALRFSSEHMQTIISEILALKAKLGGDAYFQPLKVDGFKHDWSGRKIPVSLVATQFGCQQVDHRGTVIASYKYKDIQIIHKVSDDPGGFSIEVGEQRRKHLFSSEKREEFILAMNRMANEFVGKTLVISKETLLLDDFIQNRLGNCSLDECLTSYVEFKVQKFTNRTEFPVRRLLCLSETCLVERDPASYSVVCARKLRTIVCMVRDVVDPQAFTIEYENGESRVYSGSERDLILASLVDGSRASGNRDVFIMGRKYDRSLRLLPHGYLLDEETESQCMRHIISPPPGLKRFFLIRRFNANIPYNGLTYSMTQEGFFAENKNKVILGCLESVLAEVYPIDDPDWASKCEAQLHCLHRLFASKAGFQAFTGVNG</sequence>
<dbReference type="EMBL" id="JBGFUD010000081">
    <property type="protein sequence ID" value="MFH4973596.1"/>
    <property type="molecule type" value="Genomic_DNA"/>
</dbReference>
<comment type="caution">
    <text evidence="2">The sequence shown here is derived from an EMBL/GenBank/DDBJ whole genome shotgun (WGS) entry which is preliminary data.</text>
</comment>
<feature type="domain" description="DnaJ homologue subfamily C GRV2/DNAJC13 N-terminal" evidence="1">
    <location>
        <begin position="13"/>
        <end position="454"/>
    </location>
</feature>